<evidence type="ECO:0000313" key="7">
    <source>
        <dbReference type="Proteomes" id="UP001595803"/>
    </source>
</evidence>
<dbReference type="InterPro" id="IPR009057">
    <property type="entry name" value="Homeodomain-like_sf"/>
</dbReference>
<dbReference type="EMBL" id="JBHRZG010000002">
    <property type="protein sequence ID" value="MFC3831796.1"/>
    <property type="molecule type" value="Genomic_DNA"/>
</dbReference>
<dbReference type="Proteomes" id="UP001595803">
    <property type="component" value="Unassembled WGS sequence"/>
</dbReference>
<feature type="domain" description="HTH tetR-type" evidence="5">
    <location>
        <begin position="18"/>
        <end position="78"/>
    </location>
</feature>
<dbReference type="Pfam" id="PF00440">
    <property type="entry name" value="TetR_N"/>
    <property type="match status" value="1"/>
</dbReference>
<protein>
    <submittedName>
        <fullName evidence="6">TetR/AcrR family transcriptional regulator</fullName>
    </submittedName>
</protein>
<dbReference type="PRINTS" id="PR00455">
    <property type="entry name" value="HTHTETR"/>
</dbReference>
<evidence type="ECO:0000256" key="4">
    <source>
        <dbReference type="PROSITE-ProRule" id="PRU00335"/>
    </source>
</evidence>
<feature type="DNA-binding region" description="H-T-H motif" evidence="4">
    <location>
        <begin position="41"/>
        <end position="60"/>
    </location>
</feature>
<dbReference type="RefSeq" id="WP_322473857.1">
    <property type="nucleotide sequence ID" value="NZ_JBHRZG010000002.1"/>
</dbReference>
<dbReference type="PROSITE" id="PS50977">
    <property type="entry name" value="HTH_TETR_2"/>
    <property type="match status" value="1"/>
</dbReference>
<organism evidence="6 7">
    <name type="scientific">Deinococcus rufus</name>
    <dbReference type="NCBI Taxonomy" id="2136097"/>
    <lineage>
        <taxon>Bacteria</taxon>
        <taxon>Thermotogati</taxon>
        <taxon>Deinococcota</taxon>
        <taxon>Deinococci</taxon>
        <taxon>Deinococcales</taxon>
        <taxon>Deinococcaceae</taxon>
        <taxon>Deinococcus</taxon>
    </lineage>
</organism>
<dbReference type="InterPro" id="IPR050109">
    <property type="entry name" value="HTH-type_TetR-like_transc_reg"/>
</dbReference>
<keyword evidence="1" id="KW-0805">Transcription regulation</keyword>
<keyword evidence="3" id="KW-0804">Transcription</keyword>
<evidence type="ECO:0000313" key="6">
    <source>
        <dbReference type="EMBL" id="MFC3831796.1"/>
    </source>
</evidence>
<name>A0ABV7Z6Q1_9DEIO</name>
<gene>
    <name evidence="6" type="ORF">ACFOSB_02825</name>
</gene>
<dbReference type="Gene3D" id="1.10.357.10">
    <property type="entry name" value="Tetracycline Repressor, domain 2"/>
    <property type="match status" value="1"/>
</dbReference>
<proteinExistence type="predicted"/>
<dbReference type="PANTHER" id="PTHR30055">
    <property type="entry name" value="HTH-TYPE TRANSCRIPTIONAL REGULATOR RUTR"/>
    <property type="match status" value="1"/>
</dbReference>
<keyword evidence="7" id="KW-1185">Reference proteome</keyword>
<evidence type="ECO:0000256" key="3">
    <source>
        <dbReference type="ARBA" id="ARBA00023163"/>
    </source>
</evidence>
<accession>A0ABV7Z6Q1</accession>
<dbReference type="PANTHER" id="PTHR30055:SF234">
    <property type="entry name" value="HTH-TYPE TRANSCRIPTIONAL REGULATOR BETI"/>
    <property type="match status" value="1"/>
</dbReference>
<dbReference type="InterPro" id="IPR001647">
    <property type="entry name" value="HTH_TetR"/>
</dbReference>
<keyword evidence="2 4" id="KW-0238">DNA-binding</keyword>
<sequence>MSERNTSPRLTHRQRQAQATRNLIVQAAADSFLETGYAGTTMEAIALRAGVAVSTVYSTFTNKRTLLAAIREAWHHATGQRDTYRLAGEQAHIGDRLRLAAHATRRQWELGARMMTIYTAAAASDPEAAQELGTALQGRRTNIGRIVGAWAEVFQLDAPRFSAAYLALTRAEVYLELVGEFGWTPDAYEAWLLSHLNAEVELCRTAAAGPVLPD</sequence>
<dbReference type="SUPFAM" id="SSF46689">
    <property type="entry name" value="Homeodomain-like"/>
    <property type="match status" value="1"/>
</dbReference>
<reference evidence="7" key="1">
    <citation type="journal article" date="2019" name="Int. J. Syst. Evol. Microbiol.">
        <title>The Global Catalogue of Microorganisms (GCM) 10K type strain sequencing project: providing services to taxonomists for standard genome sequencing and annotation.</title>
        <authorList>
            <consortium name="The Broad Institute Genomics Platform"/>
            <consortium name="The Broad Institute Genome Sequencing Center for Infectious Disease"/>
            <person name="Wu L."/>
            <person name="Ma J."/>
        </authorList>
    </citation>
    <scope>NUCLEOTIDE SEQUENCE [LARGE SCALE GENOMIC DNA]</scope>
    <source>
        <strain evidence="7">CCTCC AB 2017081</strain>
    </source>
</reference>
<evidence type="ECO:0000256" key="1">
    <source>
        <dbReference type="ARBA" id="ARBA00023015"/>
    </source>
</evidence>
<evidence type="ECO:0000259" key="5">
    <source>
        <dbReference type="PROSITE" id="PS50977"/>
    </source>
</evidence>
<comment type="caution">
    <text evidence="6">The sequence shown here is derived from an EMBL/GenBank/DDBJ whole genome shotgun (WGS) entry which is preliminary data.</text>
</comment>
<evidence type="ECO:0000256" key="2">
    <source>
        <dbReference type="ARBA" id="ARBA00023125"/>
    </source>
</evidence>